<organism evidence="2 3">
    <name type="scientific">Botryobasidium botryosum (strain FD-172 SS1)</name>
    <dbReference type="NCBI Taxonomy" id="930990"/>
    <lineage>
        <taxon>Eukaryota</taxon>
        <taxon>Fungi</taxon>
        <taxon>Dikarya</taxon>
        <taxon>Basidiomycota</taxon>
        <taxon>Agaricomycotina</taxon>
        <taxon>Agaricomycetes</taxon>
        <taxon>Cantharellales</taxon>
        <taxon>Botryobasidiaceae</taxon>
        <taxon>Botryobasidium</taxon>
    </lineage>
</organism>
<proteinExistence type="predicted"/>
<dbReference type="AlphaFoldDB" id="A0A067LTT0"/>
<gene>
    <name evidence="2" type="ORF">BOTBODRAFT_192915</name>
</gene>
<name>A0A067LTT0_BOTB1</name>
<protein>
    <recommendedName>
        <fullName evidence="4">F-box domain-containing protein</fullName>
    </recommendedName>
</protein>
<dbReference type="InParanoid" id="A0A067LTT0"/>
<feature type="compositionally biased region" description="Acidic residues" evidence="1">
    <location>
        <begin position="438"/>
        <end position="466"/>
    </location>
</feature>
<dbReference type="InterPro" id="IPR032675">
    <property type="entry name" value="LRR_dom_sf"/>
</dbReference>
<feature type="region of interest" description="Disordered" evidence="1">
    <location>
        <begin position="436"/>
        <end position="478"/>
    </location>
</feature>
<dbReference type="EMBL" id="KL198126">
    <property type="protein sequence ID" value="KDQ06703.1"/>
    <property type="molecule type" value="Genomic_DNA"/>
</dbReference>
<dbReference type="Proteomes" id="UP000027195">
    <property type="component" value="Unassembled WGS sequence"/>
</dbReference>
<evidence type="ECO:0000313" key="2">
    <source>
        <dbReference type="EMBL" id="KDQ06703.1"/>
    </source>
</evidence>
<dbReference type="OrthoDB" id="2977329at2759"/>
<dbReference type="SUPFAM" id="SSF52047">
    <property type="entry name" value="RNI-like"/>
    <property type="match status" value="1"/>
</dbReference>
<dbReference type="STRING" id="930990.A0A067LTT0"/>
<dbReference type="Gene3D" id="3.80.10.10">
    <property type="entry name" value="Ribonuclease Inhibitor"/>
    <property type="match status" value="1"/>
</dbReference>
<dbReference type="SUPFAM" id="SSF81383">
    <property type="entry name" value="F-box domain"/>
    <property type="match status" value="1"/>
</dbReference>
<dbReference type="InterPro" id="IPR036047">
    <property type="entry name" value="F-box-like_dom_sf"/>
</dbReference>
<accession>A0A067LTT0</accession>
<keyword evidence="3" id="KW-1185">Reference proteome</keyword>
<evidence type="ECO:0008006" key="4">
    <source>
        <dbReference type="Google" id="ProtNLM"/>
    </source>
</evidence>
<reference evidence="3" key="1">
    <citation type="journal article" date="2014" name="Proc. Natl. Acad. Sci. U.S.A.">
        <title>Extensive sampling of basidiomycete genomes demonstrates inadequacy of the white-rot/brown-rot paradigm for wood decay fungi.</title>
        <authorList>
            <person name="Riley R."/>
            <person name="Salamov A.A."/>
            <person name="Brown D.W."/>
            <person name="Nagy L.G."/>
            <person name="Floudas D."/>
            <person name="Held B.W."/>
            <person name="Levasseur A."/>
            <person name="Lombard V."/>
            <person name="Morin E."/>
            <person name="Otillar R."/>
            <person name="Lindquist E.A."/>
            <person name="Sun H."/>
            <person name="LaButti K.M."/>
            <person name="Schmutz J."/>
            <person name="Jabbour D."/>
            <person name="Luo H."/>
            <person name="Baker S.E."/>
            <person name="Pisabarro A.G."/>
            <person name="Walton J.D."/>
            <person name="Blanchette R.A."/>
            <person name="Henrissat B."/>
            <person name="Martin F."/>
            <person name="Cullen D."/>
            <person name="Hibbett D.S."/>
            <person name="Grigoriev I.V."/>
        </authorList>
    </citation>
    <scope>NUCLEOTIDE SEQUENCE [LARGE SCALE GENOMIC DNA]</scope>
    <source>
        <strain evidence="3">FD-172 SS1</strain>
    </source>
</reference>
<evidence type="ECO:0000256" key="1">
    <source>
        <dbReference type="SAM" id="MobiDB-lite"/>
    </source>
</evidence>
<evidence type="ECO:0000313" key="3">
    <source>
        <dbReference type="Proteomes" id="UP000027195"/>
    </source>
</evidence>
<dbReference type="HOGENOM" id="CLU_036316_2_0_1"/>
<sequence length="478" mass="53140">MPAVELPAELTDLIIGHLHKDKPALMACALVCRKWVASSRAHLFCHIILFRDGVERFISLYDSPFSTIHRANTSSFLLTDRIIPKGKPEPDYQHLESNLALNKLLAWRSLDGQTTLATIFSQLRRLTITYIEWQTLSASSKETLSKFESLRELQIDAVFENRGQFLALLGMFPNLETLSLIHCCLRNGEGTANAGDPSPSIAPPSRLHAISIYDIDPPIVDALALFPWYSLRILDFQFCDLFSFELACGIATAIEKLVASAGPSLEVFLAEASSDRKYSGAVKPCVCFELIDLSKNTSLQQICLDIEENGRVQPFLRRLADATIYSKPFTPTLQSLNITNLPVLSVDWEDLDMLLQHPYFSALSKLQYTVTADFYHRDCIGQPRFTGGPNPGSDAHRTMLQSVEEFGARLPLCRARGILRPHESYRWAGGSIRAGSDWAEDPDNTDDTDDTDSVEYMDDADDDDGVGNESNVGDALSA</sequence>